<gene>
    <name evidence="8" type="ORF">TCAL_07357</name>
</gene>
<keyword evidence="9" id="KW-1185">Reference proteome</keyword>
<dbReference type="PANTHER" id="PTHR43206:SF1">
    <property type="entry name" value="4-AMINOBUTYRATE AMINOTRANSFERASE, MITOCHONDRIAL"/>
    <property type="match status" value="1"/>
</dbReference>
<name>A0A553PNH0_TIGCA</name>
<evidence type="ECO:0000313" key="9">
    <source>
        <dbReference type="Proteomes" id="UP000318571"/>
    </source>
</evidence>
<keyword evidence="5 7" id="KW-0663">Pyridoxal phosphate</keyword>
<evidence type="ECO:0000256" key="2">
    <source>
        <dbReference type="ARBA" id="ARBA00008954"/>
    </source>
</evidence>
<dbReference type="GO" id="GO:0034386">
    <property type="term" value="F:4-aminobutyrate:2-oxoglutarate transaminase activity"/>
    <property type="evidence" value="ECO:0007669"/>
    <property type="project" value="UniProtKB-EC"/>
</dbReference>
<dbReference type="Gene3D" id="3.40.640.10">
    <property type="entry name" value="Type I PLP-dependent aspartate aminotransferase-like (Major domain)"/>
    <property type="match status" value="1"/>
</dbReference>
<proteinExistence type="inferred from homology"/>
<dbReference type="PIRSF" id="PIRSF000521">
    <property type="entry name" value="Transaminase_4ab_Lys_Orn"/>
    <property type="match status" value="1"/>
</dbReference>
<dbReference type="OMA" id="ERIMTTW"/>
<dbReference type="InterPro" id="IPR015421">
    <property type="entry name" value="PyrdxlP-dep_Trfase_major"/>
</dbReference>
<dbReference type="Gene3D" id="3.90.1150.10">
    <property type="entry name" value="Aspartate Aminotransferase, domain 1"/>
    <property type="match status" value="1"/>
</dbReference>
<accession>A0A553PNH0</accession>
<dbReference type="InterPro" id="IPR015424">
    <property type="entry name" value="PyrdxlP-dep_Trfase"/>
</dbReference>
<comment type="similarity">
    <text evidence="2 7">Belongs to the class-III pyridoxal-phosphate-dependent aminotransferase family.</text>
</comment>
<evidence type="ECO:0000256" key="7">
    <source>
        <dbReference type="RuleBase" id="RU003560"/>
    </source>
</evidence>
<dbReference type="GO" id="GO:0030170">
    <property type="term" value="F:pyridoxal phosphate binding"/>
    <property type="evidence" value="ECO:0007669"/>
    <property type="project" value="InterPro"/>
</dbReference>
<evidence type="ECO:0000313" key="8">
    <source>
        <dbReference type="EMBL" id="TRY79226.1"/>
    </source>
</evidence>
<dbReference type="GO" id="GO:0005739">
    <property type="term" value="C:mitochondrion"/>
    <property type="evidence" value="ECO:0007669"/>
    <property type="project" value="TreeGrafter"/>
</dbReference>
<comment type="caution">
    <text evidence="8">The sequence shown here is derived from an EMBL/GenBank/DDBJ whole genome shotgun (WGS) entry which is preliminary data.</text>
</comment>
<dbReference type="PANTHER" id="PTHR43206">
    <property type="entry name" value="AMINOTRANSFERASE"/>
    <property type="match status" value="1"/>
</dbReference>
<organism evidence="8 9">
    <name type="scientific">Tigriopus californicus</name>
    <name type="common">Marine copepod</name>
    <dbReference type="NCBI Taxonomy" id="6832"/>
    <lineage>
        <taxon>Eukaryota</taxon>
        <taxon>Metazoa</taxon>
        <taxon>Ecdysozoa</taxon>
        <taxon>Arthropoda</taxon>
        <taxon>Crustacea</taxon>
        <taxon>Multicrustacea</taxon>
        <taxon>Hexanauplia</taxon>
        <taxon>Copepoda</taxon>
        <taxon>Harpacticoida</taxon>
        <taxon>Harpacticidae</taxon>
        <taxon>Tigriopus</taxon>
    </lineage>
</organism>
<dbReference type="InterPro" id="IPR015422">
    <property type="entry name" value="PyrdxlP-dep_Trfase_small"/>
</dbReference>
<evidence type="ECO:0000256" key="5">
    <source>
        <dbReference type="ARBA" id="ARBA00022898"/>
    </source>
</evidence>
<dbReference type="STRING" id="6832.A0A553PNH0"/>
<evidence type="ECO:0000256" key="4">
    <source>
        <dbReference type="ARBA" id="ARBA00022679"/>
    </source>
</evidence>
<dbReference type="FunFam" id="3.40.640.10:FF:000073">
    <property type="entry name" value="Probable 4-aminobutyrate aminotransferase"/>
    <property type="match status" value="1"/>
</dbReference>
<comment type="catalytic activity">
    <reaction evidence="6">
        <text>4-aminobutanoate + 2-oxoglutarate = succinate semialdehyde + L-glutamate</text>
        <dbReference type="Rhea" id="RHEA:23352"/>
        <dbReference type="ChEBI" id="CHEBI:16810"/>
        <dbReference type="ChEBI" id="CHEBI:29985"/>
        <dbReference type="ChEBI" id="CHEBI:57706"/>
        <dbReference type="ChEBI" id="CHEBI:59888"/>
        <dbReference type="EC" id="2.6.1.19"/>
    </reaction>
</comment>
<keyword evidence="4" id="KW-0808">Transferase</keyword>
<dbReference type="AlphaFoldDB" id="A0A553PNH0"/>
<comment type="cofactor">
    <cofactor evidence="1">
        <name>pyridoxal 5'-phosphate</name>
        <dbReference type="ChEBI" id="CHEBI:597326"/>
    </cofactor>
</comment>
<keyword evidence="3" id="KW-0032">Aminotransferase</keyword>
<dbReference type="GO" id="GO:0009450">
    <property type="term" value="P:gamma-aminobutyric acid catabolic process"/>
    <property type="evidence" value="ECO:0007669"/>
    <property type="project" value="TreeGrafter"/>
</dbReference>
<evidence type="ECO:0000256" key="6">
    <source>
        <dbReference type="ARBA" id="ARBA00048021"/>
    </source>
</evidence>
<evidence type="ECO:0000256" key="1">
    <source>
        <dbReference type="ARBA" id="ARBA00001933"/>
    </source>
</evidence>
<evidence type="ECO:0000256" key="3">
    <source>
        <dbReference type="ARBA" id="ARBA00022576"/>
    </source>
</evidence>
<protein>
    <submittedName>
        <fullName evidence="8">Uncharacterized protein</fullName>
    </submittedName>
</protein>
<dbReference type="InterPro" id="IPR005814">
    <property type="entry name" value="Aminotrans_3"/>
</dbReference>
<reference evidence="8 9" key="1">
    <citation type="journal article" date="2018" name="Nat. Ecol. Evol.">
        <title>Genomic signatures of mitonuclear coevolution across populations of Tigriopus californicus.</title>
        <authorList>
            <person name="Barreto F.S."/>
            <person name="Watson E.T."/>
            <person name="Lima T.G."/>
            <person name="Willett C.S."/>
            <person name="Edmands S."/>
            <person name="Li W."/>
            <person name="Burton R.S."/>
        </authorList>
    </citation>
    <scope>NUCLEOTIDE SEQUENCE [LARGE SCALE GENOMIC DNA]</scope>
    <source>
        <strain evidence="8 9">San Diego</strain>
    </source>
</reference>
<dbReference type="SUPFAM" id="SSF53383">
    <property type="entry name" value="PLP-dependent transferases"/>
    <property type="match status" value="1"/>
</dbReference>
<dbReference type="EMBL" id="VCGU01000002">
    <property type="protein sequence ID" value="TRY79226.1"/>
    <property type="molecule type" value="Genomic_DNA"/>
</dbReference>
<sequence>MMCGSCSNENAFKLMYFKYMDKVRGGIPPNDEAMKSCLDNLSPGTPRLSVLSFHGGFHGRTPGALACTHSKSIHKIDVPLYDWPVADFPRYKYPLEENTQENTAEDKRCLDKVEEILERQTKNSNPCVGIIVEPIQAEGGDHHGSANFFQGLQDICKKHDIVYLVDEVQTGGGPTGKMWAHEYFNLRDAPDIVTFSKKMLTGGLYHKPDLRPNNAYQIFNTWVGDPSKLILLDSVLKTIRQDKLLETTLKAGDVLLSGLRRLENQFPSLLHSARGIGTFCAVDADTSARRDQILAKLRTEGVHCGGCGETAIRIRPALIFETKHANIFIESLEKVLKTF</sequence>
<dbReference type="Proteomes" id="UP000318571">
    <property type="component" value="Chromosome 6"/>
</dbReference>
<dbReference type="Pfam" id="PF00202">
    <property type="entry name" value="Aminotran_3"/>
    <property type="match status" value="1"/>
</dbReference>